<reference evidence="2 3" key="1">
    <citation type="submission" date="2018-06" db="EMBL/GenBank/DDBJ databases">
        <title>Complete genome of Desulfovibrio marinus P48SEP.</title>
        <authorList>
            <person name="Crispim J.S."/>
            <person name="Vidigal P.M.P."/>
            <person name="Silva L.C.F."/>
            <person name="Araujo L.C."/>
            <person name="Laguardia C.N."/>
            <person name="Dias R.S."/>
            <person name="Sousa M.P."/>
            <person name="Paula S.O."/>
            <person name="Silva C."/>
        </authorList>
    </citation>
    <scope>NUCLEOTIDE SEQUENCE [LARGE SCALE GENOMIC DNA]</scope>
    <source>
        <strain evidence="2 3">P48SEP</strain>
    </source>
</reference>
<comment type="caution">
    <text evidence="2">The sequence shown here is derived from an EMBL/GenBank/DDBJ whole genome shotgun (WGS) entry which is preliminary data.</text>
</comment>
<dbReference type="SUPFAM" id="SSF54593">
    <property type="entry name" value="Glyoxalase/Bleomycin resistance protein/Dihydroxybiphenyl dioxygenase"/>
    <property type="match status" value="1"/>
</dbReference>
<sequence length="359" mass="41062">MTFRNEDARLLERVEQKARERSDAGLDGLVGGLESVVINVEPDHLKPAVEELLRYTGLDFAEAFETPERTTCVLGIEGGADFLLTSRKAGENPFLPFNDRPKSHDMPNARLETFVYKCRDLARYVDIQKRRGIRFMTEEPVRTSEYLFIQTAPSSYTGNSLGFVQWLHEEGSYCMEHAKPLEWFFQKPDLAHLKNIFELDHTATRVKAEHRDDAILEFMDLTDYDFDFAVYVKSLNSITNVARMSQEDYAQVFTSGIEPFVDPASSGPTEKFIYNYGLRVHHMAFRTEDIDATYKALGDDGMEFLVELVGSREDGLKQTFTVASPHTYLVNEYIHRYGGFDGFFTKSNVTDLTRATDKQ</sequence>
<gene>
    <name evidence="2" type="ORF">DQK91_10055</name>
</gene>
<name>A0A6P1ZHW5_9BACT</name>
<protein>
    <recommendedName>
        <fullName evidence="1">VOC domain-containing protein</fullName>
    </recommendedName>
</protein>
<dbReference type="OrthoDB" id="9788468at2"/>
<dbReference type="InterPro" id="IPR029068">
    <property type="entry name" value="Glyas_Bleomycin-R_OHBP_Dase"/>
</dbReference>
<evidence type="ECO:0000259" key="1">
    <source>
        <dbReference type="PROSITE" id="PS51819"/>
    </source>
</evidence>
<dbReference type="Gene3D" id="3.10.180.10">
    <property type="entry name" value="2,3-Dihydroxybiphenyl 1,2-Dioxygenase, domain 1"/>
    <property type="match status" value="1"/>
</dbReference>
<dbReference type="AlphaFoldDB" id="A0A6P1ZHW5"/>
<dbReference type="Proteomes" id="UP000434052">
    <property type="component" value="Unassembled WGS sequence"/>
</dbReference>
<evidence type="ECO:0000313" key="3">
    <source>
        <dbReference type="Proteomes" id="UP000434052"/>
    </source>
</evidence>
<accession>A0A6P1ZHW5</accession>
<evidence type="ECO:0000313" key="2">
    <source>
        <dbReference type="EMBL" id="TVM34222.1"/>
    </source>
</evidence>
<proteinExistence type="predicted"/>
<organism evidence="2 3">
    <name type="scientific">Oceanidesulfovibrio marinus</name>
    <dbReference type="NCBI Taxonomy" id="370038"/>
    <lineage>
        <taxon>Bacteria</taxon>
        <taxon>Pseudomonadati</taxon>
        <taxon>Thermodesulfobacteriota</taxon>
        <taxon>Desulfovibrionia</taxon>
        <taxon>Desulfovibrionales</taxon>
        <taxon>Desulfovibrionaceae</taxon>
        <taxon>Oceanidesulfovibrio</taxon>
    </lineage>
</organism>
<dbReference type="RefSeq" id="WP_144305219.1">
    <property type="nucleotide sequence ID" value="NZ_QMIF01000005.1"/>
</dbReference>
<dbReference type="InterPro" id="IPR037523">
    <property type="entry name" value="VOC_core"/>
</dbReference>
<feature type="domain" description="VOC" evidence="1">
    <location>
        <begin position="198"/>
        <end position="335"/>
    </location>
</feature>
<dbReference type="EMBL" id="QMIF01000005">
    <property type="protein sequence ID" value="TVM34222.1"/>
    <property type="molecule type" value="Genomic_DNA"/>
</dbReference>
<dbReference type="PROSITE" id="PS51819">
    <property type="entry name" value="VOC"/>
    <property type="match status" value="1"/>
</dbReference>